<accession>A0A9X2F1R0</accession>
<dbReference type="EMBL" id="JAMWYS010000030">
    <property type="protein sequence ID" value="MCO4293072.1"/>
    <property type="molecule type" value="Genomic_DNA"/>
</dbReference>
<comment type="similarity">
    <text evidence="1">Belongs to the argonaute family. Long pAgo subfamily.</text>
</comment>
<evidence type="ECO:0000259" key="3">
    <source>
        <dbReference type="PROSITE" id="PS50822"/>
    </source>
</evidence>
<evidence type="ECO:0000313" key="4">
    <source>
        <dbReference type="EMBL" id="MCO4293072.1"/>
    </source>
</evidence>
<evidence type="ECO:0000256" key="1">
    <source>
        <dbReference type="ARBA" id="ARBA00035012"/>
    </source>
</evidence>
<dbReference type="PROSITE" id="PS50822">
    <property type="entry name" value="PIWI"/>
    <property type="match status" value="1"/>
</dbReference>
<reference evidence="4" key="1">
    <citation type="submission" date="2022-06" db="EMBL/GenBank/DDBJ databases">
        <title>Solitalea sp. MAHUQ-68 isolated from rhizospheric soil.</title>
        <authorList>
            <person name="Huq M.A."/>
        </authorList>
    </citation>
    <scope>NUCLEOTIDE SEQUENCE</scope>
    <source>
        <strain evidence="4">MAHUQ-68</strain>
    </source>
</reference>
<dbReference type="RefSeq" id="WP_252587566.1">
    <property type="nucleotide sequence ID" value="NZ_JAMWYS010000030.1"/>
</dbReference>
<sequence length="734" mass="84112">MFEAFLTTRRGFVDCITLSRYDYLEWIVADQTQKDKLKYWLEKKSGFLLYDIEDTCFYTFSKLVDESTKQYCINGSKTLSAPFNNTQLISNLIAALLRQQLSKHYKQHLNQNIFIVETVNLYPFHLLKAIEFNIEVFPSGHYLIHILPVSKIVGSISPINKAYISNLKTTNKTNSNINEMEFSLVNVEKFYRKKIDLLDKELTKKLDDILKDNANFIATFDYHFLANYSPEIFEKVTENTSKNLKNAIKFINPVLDNFNLPEFLKLSKEKYFKVNVLELETKNNLLVGSQSENVTLHSKTQTKFGLRLEYTRNDIAADELIIIFLKKENLIEQINQFTLPITLKAKVEQQEGWKHPYITKLFTDQNDIHTKSNVQSASFYNGIYRPVSNWNILPIVFDDLNITMFKELVASFNKGSENFNILPPLMVDKNTAINPEEVQNIIRTQINKTMIAIFCKYQLPKDFFELIKNWKFQIYQGDTSDNKQNRAKLSNFVCKCLEKLGGIVAAIADTHLEDNGYFIGIDLGHTTHGEEKFSNLATVIFDNRGLLIGNHIVKKIPRKENLIESHCITAFKKLAGILTKNTLQQPKCIVIHRDGKLHSADIISLTNAVSNVWGKIKIDIVEIIKSGFPVIAMKNEKGIAINPLSGSSYQDNEHKYSILATNIQAEEHSAVINPIIIKHKFGSTDFNKIVDQVYWFTKVYTNNLYNSTRLPATTLKANNIVGTSGKGHQPTYLG</sequence>
<name>A0A9X2F1R0_9SPHI</name>
<keyword evidence="5" id="KW-1185">Reference proteome</keyword>
<feature type="domain" description="Piwi" evidence="3">
    <location>
        <begin position="483"/>
        <end position="729"/>
    </location>
</feature>
<dbReference type="InterPro" id="IPR003165">
    <property type="entry name" value="Piwi"/>
</dbReference>
<proteinExistence type="inferred from homology"/>
<evidence type="ECO:0000313" key="5">
    <source>
        <dbReference type="Proteomes" id="UP001155182"/>
    </source>
</evidence>
<dbReference type="GO" id="GO:0003676">
    <property type="term" value="F:nucleic acid binding"/>
    <property type="evidence" value="ECO:0007669"/>
    <property type="project" value="InterPro"/>
</dbReference>
<dbReference type="SMART" id="SM00950">
    <property type="entry name" value="Piwi"/>
    <property type="match status" value="1"/>
</dbReference>
<gene>
    <name evidence="4" type="ORF">NF867_09370</name>
</gene>
<dbReference type="SUPFAM" id="SSF53098">
    <property type="entry name" value="Ribonuclease H-like"/>
    <property type="match status" value="1"/>
</dbReference>
<comment type="caution">
    <text evidence="4">The sequence shown here is derived from an EMBL/GenBank/DDBJ whole genome shotgun (WGS) entry which is preliminary data.</text>
</comment>
<dbReference type="Gene3D" id="3.30.420.10">
    <property type="entry name" value="Ribonuclease H-like superfamily/Ribonuclease H"/>
    <property type="match status" value="1"/>
</dbReference>
<dbReference type="InterPro" id="IPR012337">
    <property type="entry name" value="RNaseH-like_sf"/>
</dbReference>
<evidence type="ECO:0000256" key="2">
    <source>
        <dbReference type="ARBA" id="ARBA00035032"/>
    </source>
</evidence>
<dbReference type="Proteomes" id="UP001155182">
    <property type="component" value="Unassembled WGS sequence"/>
</dbReference>
<dbReference type="InterPro" id="IPR036397">
    <property type="entry name" value="RNaseH_sf"/>
</dbReference>
<protein>
    <recommendedName>
        <fullName evidence="2">Protein argonaute</fullName>
    </recommendedName>
</protein>
<dbReference type="AlphaFoldDB" id="A0A9X2F1R0"/>
<organism evidence="4 5">
    <name type="scientific">Solitalea agri</name>
    <dbReference type="NCBI Taxonomy" id="2953739"/>
    <lineage>
        <taxon>Bacteria</taxon>
        <taxon>Pseudomonadati</taxon>
        <taxon>Bacteroidota</taxon>
        <taxon>Sphingobacteriia</taxon>
        <taxon>Sphingobacteriales</taxon>
        <taxon>Sphingobacteriaceae</taxon>
        <taxon>Solitalea</taxon>
    </lineage>
</organism>